<accession>A0A6L9S947</accession>
<dbReference type="InterPro" id="IPR023981">
    <property type="entry name" value="MftF"/>
</dbReference>
<dbReference type="GO" id="GO:0016740">
    <property type="term" value="F:transferase activity"/>
    <property type="evidence" value="ECO:0007669"/>
    <property type="project" value="UniProtKB-KW"/>
</dbReference>
<evidence type="ECO:0000313" key="3">
    <source>
        <dbReference type="EMBL" id="NEE01058.1"/>
    </source>
</evidence>
<dbReference type="PANTHER" id="PTHR43646">
    <property type="entry name" value="GLYCOSYLTRANSFERASE"/>
    <property type="match status" value="1"/>
</dbReference>
<dbReference type="Gene3D" id="3.90.550.10">
    <property type="entry name" value="Spore Coat Polysaccharide Biosynthesis Protein SpsA, Chain A"/>
    <property type="match status" value="1"/>
</dbReference>
<name>A0A6L9S947_9ACTN</name>
<evidence type="ECO:0000256" key="1">
    <source>
        <dbReference type="SAM" id="MobiDB-lite"/>
    </source>
</evidence>
<dbReference type="NCBIfam" id="TIGR03965">
    <property type="entry name" value="mycofact_glyco"/>
    <property type="match status" value="1"/>
</dbReference>
<proteinExistence type="predicted"/>
<keyword evidence="4" id="KW-1185">Reference proteome</keyword>
<dbReference type="PANTHER" id="PTHR43646:SF6">
    <property type="entry name" value="PRE-MYCOFACTOCIN GLYCOSYLTRANSFERASE"/>
    <property type="match status" value="1"/>
</dbReference>
<reference evidence="3 4" key="1">
    <citation type="submission" date="2020-02" db="EMBL/GenBank/DDBJ databases">
        <authorList>
            <person name="Li X.-J."/>
            <person name="Han X.-M."/>
        </authorList>
    </citation>
    <scope>NUCLEOTIDE SEQUENCE [LARGE SCALE GENOMIC DNA]</scope>
    <source>
        <strain evidence="3 4">CCTCC AB 2017055</strain>
    </source>
</reference>
<dbReference type="InterPro" id="IPR029044">
    <property type="entry name" value="Nucleotide-diphossugar_trans"/>
</dbReference>
<dbReference type="RefSeq" id="WP_163738035.1">
    <property type="nucleotide sequence ID" value="NZ_JAAGOA010000008.1"/>
</dbReference>
<dbReference type="EMBL" id="JAAGOA010000008">
    <property type="protein sequence ID" value="NEE01058.1"/>
    <property type="molecule type" value="Genomic_DNA"/>
</dbReference>
<dbReference type="SUPFAM" id="SSF53448">
    <property type="entry name" value="Nucleotide-diphospho-sugar transferases"/>
    <property type="match status" value="1"/>
</dbReference>
<evidence type="ECO:0000313" key="4">
    <source>
        <dbReference type="Proteomes" id="UP000475214"/>
    </source>
</evidence>
<sequence length="505" mass="53852">MSAGDRGADAGLPDGAVLRLNRHTHVTDGGAVLFGGVPARVSRLRPTVAEQIQGGSLTVTDAATRALAEYLIEAGLADPSPESLPPGDVAEITVVIPAYGRSRQLDRLLRSIRDDLGHVRVIVVDDACPAEASEIADVTYRNKAELVRLEENRGPGGARNAGLALVTTPFVLFTDTDAVLRPGAVALLLRHFADRRLAAVAPRVAGLTAPDPNWILRYESARSSLDHGADASLVQPHSPMAWVSTTCLLARTAALGSGFGAGLRVAEDVDLVWRLVAEGWRVRYEPQSVVEHEHRGSARAWLGRKFFYGTGAATLARRHPGLAAPAVLSPWTATVLVALAAQRRWSIPVAGTVTAATALRIARRVGRTEHPHALAARLAGYGFTWATAQGFALAVRHSWPAFALAALRSARVRRVVAVAAVADAVWEYARLRPDLDPARFAVAKRLDDLAYGAGVWYGAWRARSAAALLPVMTRRGTSATGRAATPMSRPAHLASGRGRRRSSSR</sequence>
<comment type="caution">
    <text evidence="3">The sequence shown here is derived from an EMBL/GenBank/DDBJ whole genome shotgun (WGS) entry which is preliminary data.</text>
</comment>
<feature type="domain" description="Glycosyltransferase 2-like" evidence="2">
    <location>
        <begin position="93"/>
        <end position="209"/>
    </location>
</feature>
<gene>
    <name evidence="3" type="primary">mftF</name>
    <name evidence="3" type="ORF">G1H10_12860</name>
</gene>
<keyword evidence="3" id="KW-0808">Transferase</keyword>
<organism evidence="3 4">
    <name type="scientific">Phytoactinopolyspora halotolerans</name>
    <dbReference type="NCBI Taxonomy" id="1981512"/>
    <lineage>
        <taxon>Bacteria</taxon>
        <taxon>Bacillati</taxon>
        <taxon>Actinomycetota</taxon>
        <taxon>Actinomycetes</taxon>
        <taxon>Jiangellales</taxon>
        <taxon>Jiangellaceae</taxon>
        <taxon>Phytoactinopolyspora</taxon>
    </lineage>
</organism>
<dbReference type="Proteomes" id="UP000475214">
    <property type="component" value="Unassembled WGS sequence"/>
</dbReference>
<dbReference type="AlphaFoldDB" id="A0A6L9S947"/>
<dbReference type="Pfam" id="PF00535">
    <property type="entry name" value="Glycos_transf_2"/>
    <property type="match status" value="1"/>
</dbReference>
<evidence type="ECO:0000259" key="2">
    <source>
        <dbReference type="Pfam" id="PF00535"/>
    </source>
</evidence>
<dbReference type="InterPro" id="IPR001173">
    <property type="entry name" value="Glyco_trans_2-like"/>
</dbReference>
<feature type="region of interest" description="Disordered" evidence="1">
    <location>
        <begin position="477"/>
        <end position="505"/>
    </location>
</feature>
<protein>
    <submittedName>
        <fullName evidence="3">Mycofactocin system glycosyltransferase</fullName>
    </submittedName>
</protein>